<dbReference type="RefSeq" id="WP_200609824.1">
    <property type="nucleotide sequence ID" value="NZ_JAEHHL010000006.1"/>
</dbReference>
<proteinExistence type="predicted"/>
<evidence type="ECO:0000313" key="2">
    <source>
        <dbReference type="Proteomes" id="UP000655420"/>
    </source>
</evidence>
<comment type="caution">
    <text evidence="1">The sequence shown here is derived from an EMBL/GenBank/DDBJ whole genome shotgun (WGS) entry which is preliminary data.</text>
</comment>
<dbReference type="EMBL" id="JAEHHL010000006">
    <property type="protein sequence ID" value="MBK0399625.1"/>
    <property type="molecule type" value="Genomic_DNA"/>
</dbReference>
<dbReference type="Proteomes" id="UP000655420">
    <property type="component" value="Unassembled WGS sequence"/>
</dbReference>
<protein>
    <submittedName>
        <fullName evidence="1">Uncharacterized protein</fullName>
    </submittedName>
</protein>
<dbReference type="AlphaFoldDB" id="A0A8J7M7G6"/>
<gene>
    <name evidence="1" type="ORF">H0I76_10510</name>
</gene>
<evidence type="ECO:0000313" key="1">
    <source>
        <dbReference type="EMBL" id="MBK0399625.1"/>
    </source>
</evidence>
<sequence length="95" mass="11052">MPSKDDALRLLDELLNACEDAELSGVSITALWIHRRLEAELDRKLESMPTCCSAMEERFQKGRDLFRRGKNRCEWYGEINAEHSSTFEVFFALPR</sequence>
<keyword evidence="2" id="KW-1185">Reference proteome</keyword>
<accession>A0A8J7M7G6</accession>
<reference evidence="1" key="1">
    <citation type="submission" date="2020-12" db="EMBL/GenBank/DDBJ databases">
        <title>Bacterial taxonomy.</title>
        <authorList>
            <person name="Pan X."/>
        </authorList>
    </citation>
    <scope>NUCLEOTIDE SEQUENCE</scope>
    <source>
        <strain evidence="1">M0105</strain>
    </source>
</reference>
<organism evidence="1 2">
    <name type="scientific">Thermohalobaculum xanthum</name>
    <dbReference type="NCBI Taxonomy" id="2753746"/>
    <lineage>
        <taxon>Bacteria</taxon>
        <taxon>Pseudomonadati</taxon>
        <taxon>Pseudomonadota</taxon>
        <taxon>Alphaproteobacteria</taxon>
        <taxon>Rhodobacterales</taxon>
        <taxon>Paracoccaceae</taxon>
        <taxon>Thermohalobaculum</taxon>
    </lineage>
</organism>
<name>A0A8J7M7G6_9RHOB</name>